<dbReference type="KEGG" id="svt:SVTN_24585"/>
<name>A0A0B5IFC7_9ACTN</name>
<reference evidence="1 2" key="1">
    <citation type="submission" date="2014-12" db="EMBL/GenBank/DDBJ databases">
        <title>Complete genome sequence of Streptomyces vietnamensis strain GIMV4.0001, a genetic manipulable producer of the benzoisochromanequinone antibiotic granaticin.</title>
        <authorList>
            <person name="Deng M.R."/>
            <person name="Guo J."/>
            <person name="Ma L.Y."/>
            <person name="Feng G.D."/>
            <person name="Mo C.Y."/>
            <person name="Zhu H.H."/>
        </authorList>
    </citation>
    <scope>NUCLEOTIDE SEQUENCE [LARGE SCALE GENOMIC DNA]</scope>
    <source>
        <strain evidence="2">GIMV4.0001</strain>
    </source>
</reference>
<organism evidence="1 2">
    <name type="scientific">Streptomyces vietnamensis</name>
    <dbReference type="NCBI Taxonomy" id="362257"/>
    <lineage>
        <taxon>Bacteria</taxon>
        <taxon>Bacillati</taxon>
        <taxon>Actinomycetota</taxon>
        <taxon>Actinomycetes</taxon>
        <taxon>Kitasatosporales</taxon>
        <taxon>Streptomycetaceae</taxon>
        <taxon>Streptomyces</taxon>
    </lineage>
</organism>
<protein>
    <submittedName>
        <fullName evidence="1">Uncharacterized protein</fullName>
    </submittedName>
</protein>
<evidence type="ECO:0000313" key="2">
    <source>
        <dbReference type="Proteomes" id="UP000031774"/>
    </source>
</evidence>
<evidence type="ECO:0000313" key="1">
    <source>
        <dbReference type="EMBL" id="AJF67079.1"/>
    </source>
</evidence>
<proteinExistence type="predicted"/>
<dbReference type="EMBL" id="CP010407">
    <property type="protein sequence ID" value="AJF67079.1"/>
    <property type="molecule type" value="Genomic_DNA"/>
</dbReference>
<dbReference type="AlphaFoldDB" id="A0A0B5IFC7"/>
<gene>
    <name evidence="1" type="ORF">SVTN_24585</name>
</gene>
<accession>A0A0B5IFC7</accession>
<keyword evidence="2" id="KW-1185">Reference proteome</keyword>
<dbReference type="HOGENOM" id="CLU_2182596_0_0_11"/>
<dbReference type="Proteomes" id="UP000031774">
    <property type="component" value="Chromosome"/>
</dbReference>
<sequence length="109" mass="12050">MILVNAVIDLRLPDPSPAELVTVSSLVEEYVSRDQPERFGLSRGYPDSFYSVQYEPTALHISYAKIGDFDVVRIALFLAVLGDSTDDGCDLTKSPPSPSDRKIREFAVV</sequence>